<reference evidence="2" key="5">
    <citation type="journal article" date="2021" name="G3 (Bethesda)">
        <title>Aegilops tauschii genome assembly Aet v5.0 features greater sequence contiguity and improved annotation.</title>
        <authorList>
            <person name="Wang L."/>
            <person name="Zhu T."/>
            <person name="Rodriguez J.C."/>
            <person name="Deal K.R."/>
            <person name="Dubcovsky J."/>
            <person name="McGuire P.E."/>
            <person name="Lux T."/>
            <person name="Spannagl M."/>
            <person name="Mayer K.F.X."/>
            <person name="Baldrich P."/>
            <person name="Meyers B.C."/>
            <person name="Huo N."/>
            <person name="Gu Y.Q."/>
            <person name="Zhou H."/>
            <person name="Devos K.M."/>
            <person name="Bennetzen J.L."/>
            <person name="Unver T."/>
            <person name="Budak H."/>
            <person name="Gulick P.J."/>
            <person name="Galiba G."/>
            <person name="Kalapos B."/>
            <person name="Nelson D.R."/>
            <person name="Li P."/>
            <person name="You F.M."/>
            <person name="Luo M.C."/>
            <person name="Dvorak J."/>
        </authorList>
    </citation>
    <scope>NUCLEOTIDE SEQUENCE [LARGE SCALE GENOMIC DNA]</scope>
    <source>
        <strain evidence="2">cv. AL8/78</strain>
    </source>
</reference>
<reference evidence="3" key="1">
    <citation type="journal article" date="2014" name="Science">
        <title>Ancient hybridizations among the ancestral genomes of bread wheat.</title>
        <authorList>
            <consortium name="International Wheat Genome Sequencing Consortium,"/>
            <person name="Marcussen T."/>
            <person name="Sandve S.R."/>
            <person name="Heier L."/>
            <person name="Spannagl M."/>
            <person name="Pfeifer M."/>
            <person name="Jakobsen K.S."/>
            <person name="Wulff B.B."/>
            <person name="Steuernagel B."/>
            <person name="Mayer K.F."/>
            <person name="Olsen O.A."/>
        </authorList>
    </citation>
    <scope>NUCLEOTIDE SEQUENCE [LARGE SCALE GENOMIC DNA]</scope>
    <source>
        <strain evidence="3">cv. AL8/78</strain>
    </source>
</reference>
<reference evidence="3" key="2">
    <citation type="journal article" date="2017" name="Nat. Plants">
        <title>The Aegilops tauschii genome reveals multiple impacts of transposons.</title>
        <authorList>
            <person name="Zhao G."/>
            <person name="Zou C."/>
            <person name="Li K."/>
            <person name="Wang K."/>
            <person name="Li T."/>
            <person name="Gao L."/>
            <person name="Zhang X."/>
            <person name="Wang H."/>
            <person name="Yang Z."/>
            <person name="Liu X."/>
            <person name="Jiang W."/>
            <person name="Mao L."/>
            <person name="Kong X."/>
            <person name="Jiao Y."/>
            <person name="Jia J."/>
        </authorList>
    </citation>
    <scope>NUCLEOTIDE SEQUENCE [LARGE SCALE GENOMIC DNA]</scope>
    <source>
        <strain evidence="3">cv. AL8/78</strain>
    </source>
</reference>
<feature type="compositionally biased region" description="Low complexity" evidence="1">
    <location>
        <begin position="31"/>
        <end position="44"/>
    </location>
</feature>
<reference evidence="2" key="4">
    <citation type="submission" date="2019-03" db="UniProtKB">
        <authorList>
            <consortium name="EnsemblPlants"/>
        </authorList>
    </citation>
    <scope>IDENTIFICATION</scope>
</reference>
<dbReference type="Gramene" id="AET7Gv20648600.21">
    <property type="protein sequence ID" value="AET7Gv20648600.21"/>
    <property type="gene ID" value="AET7Gv20648600"/>
</dbReference>
<proteinExistence type="predicted"/>
<dbReference type="EnsemblPlants" id="AET7Gv20648600.21">
    <property type="protein sequence ID" value="AET7Gv20648600.21"/>
    <property type="gene ID" value="AET7Gv20648600"/>
</dbReference>
<keyword evidence="3" id="KW-1185">Reference proteome</keyword>
<name>A0A453RNT3_AEGTS</name>
<feature type="region of interest" description="Disordered" evidence="1">
    <location>
        <begin position="22"/>
        <end position="82"/>
    </location>
</feature>
<evidence type="ECO:0000256" key="1">
    <source>
        <dbReference type="SAM" id="MobiDB-lite"/>
    </source>
</evidence>
<protein>
    <submittedName>
        <fullName evidence="2">Uncharacterized protein</fullName>
    </submittedName>
</protein>
<accession>A0A453RNT3</accession>
<dbReference type="AlphaFoldDB" id="A0A453RNT3"/>
<evidence type="ECO:0000313" key="3">
    <source>
        <dbReference type="Proteomes" id="UP000015105"/>
    </source>
</evidence>
<sequence length="82" mass="8282">GWSSSIATLPCSFRPPSAPPLCLGRISLHRSPPSAASSQQSPASDQGALAGRHHQAKGLSSPLPTGAARGTNRQGVFPIGGK</sequence>
<organism evidence="2 3">
    <name type="scientific">Aegilops tauschii subsp. strangulata</name>
    <name type="common">Goatgrass</name>
    <dbReference type="NCBI Taxonomy" id="200361"/>
    <lineage>
        <taxon>Eukaryota</taxon>
        <taxon>Viridiplantae</taxon>
        <taxon>Streptophyta</taxon>
        <taxon>Embryophyta</taxon>
        <taxon>Tracheophyta</taxon>
        <taxon>Spermatophyta</taxon>
        <taxon>Magnoliopsida</taxon>
        <taxon>Liliopsida</taxon>
        <taxon>Poales</taxon>
        <taxon>Poaceae</taxon>
        <taxon>BOP clade</taxon>
        <taxon>Pooideae</taxon>
        <taxon>Triticodae</taxon>
        <taxon>Triticeae</taxon>
        <taxon>Triticinae</taxon>
        <taxon>Aegilops</taxon>
    </lineage>
</organism>
<evidence type="ECO:0000313" key="2">
    <source>
        <dbReference type="EnsemblPlants" id="AET7Gv20648600.21"/>
    </source>
</evidence>
<reference evidence="2" key="3">
    <citation type="journal article" date="2017" name="Nature">
        <title>Genome sequence of the progenitor of the wheat D genome Aegilops tauschii.</title>
        <authorList>
            <person name="Luo M.C."/>
            <person name="Gu Y.Q."/>
            <person name="Puiu D."/>
            <person name="Wang H."/>
            <person name="Twardziok S.O."/>
            <person name="Deal K.R."/>
            <person name="Huo N."/>
            <person name="Zhu T."/>
            <person name="Wang L."/>
            <person name="Wang Y."/>
            <person name="McGuire P.E."/>
            <person name="Liu S."/>
            <person name="Long H."/>
            <person name="Ramasamy R.K."/>
            <person name="Rodriguez J.C."/>
            <person name="Van S.L."/>
            <person name="Yuan L."/>
            <person name="Wang Z."/>
            <person name="Xia Z."/>
            <person name="Xiao L."/>
            <person name="Anderson O.D."/>
            <person name="Ouyang S."/>
            <person name="Liang Y."/>
            <person name="Zimin A.V."/>
            <person name="Pertea G."/>
            <person name="Qi P."/>
            <person name="Bennetzen J.L."/>
            <person name="Dai X."/>
            <person name="Dawson M.W."/>
            <person name="Muller H.G."/>
            <person name="Kugler K."/>
            <person name="Rivarola-Duarte L."/>
            <person name="Spannagl M."/>
            <person name="Mayer K.F.X."/>
            <person name="Lu F.H."/>
            <person name="Bevan M.W."/>
            <person name="Leroy P."/>
            <person name="Li P."/>
            <person name="You F.M."/>
            <person name="Sun Q."/>
            <person name="Liu Z."/>
            <person name="Lyons E."/>
            <person name="Wicker T."/>
            <person name="Salzberg S.L."/>
            <person name="Devos K.M."/>
            <person name="Dvorak J."/>
        </authorList>
    </citation>
    <scope>NUCLEOTIDE SEQUENCE [LARGE SCALE GENOMIC DNA]</scope>
    <source>
        <strain evidence="2">cv. AL8/78</strain>
    </source>
</reference>
<dbReference type="Proteomes" id="UP000015105">
    <property type="component" value="Chromosome 7D"/>
</dbReference>